<feature type="region of interest" description="Disordered" evidence="6">
    <location>
        <begin position="533"/>
        <end position="566"/>
    </location>
</feature>
<evidence type="ECO:0000313" key="8">
    <source>
        <dbReference type="EnsemblMetazoa" id="GAUT033604-PA"/>
    </source>
</evidence>
<evidence type="ECO:0000313" key="9">
    <source>
        <dbReference type="Proteomes" id="UP000078200"/>
    </source>
</evidence>
<dbReference type="Proteomes" id="UP000078200">
    <property type="component" value="Unassembled WGS sequence"/>
</dbReference>
<evidence type="ECO:0000256" key="1">
    <source>
        <dbReference type="ARBA" id="ARBA00022723"/>
    </source>
</evidence>
<evidence type="ECO:0000256" key="3">
    <source>
        <dbReference type="ARBA" id="ARBA00022771"/>
    </source>
</evidence>
<proteinExistence type="predicted"/>
<dbReference type="PANTHER" id="PTHR19818">
    <property type="entry name" value="ZINC FINGER PROTEIN ZIC AND GLI"/>
    <property type="match status" value="1"/>
</dbReference>
<evidence type="ECO:0000259" key="7">
    <source>
        <dbReference type="PROSITE" id="PS50157"/>
    </source>
</evidence>
<keyword evidence="4" id="KW-0862">Zinc</keyword>
<dbReference type="InterPro" id="IPR050329">
    <property type="entry name" value="GLI_C2H2-zinc-finger"/>
</dbReference>
<organism evidence="8 9">
    <name type="scientific">Glossina austeni</name>
    <name type="common">Savannah tsetse fly</name>
    <dbReference type="NCBI Taxonomy" id="7395"/>
    <lineage>
        <taxon>Eukaryota</taxon>
        <taxon>Metazoa</taxon>
        <taxon>Ecdysozoa</taxon>
        <taxon>Arthropoda</taxon>
        <taxon>Hexapoda</taxon>
        <taxon>Insecta</taxon>
        <taxon>Pterygota</taxon>
        <taxon>Neoptera</taxon>
        <taxon>Endopterygota</taxon>
        <taxon>Diptera</taxon>
        <taxon>Brachycera</taxon>
        <taxon>Muscomorpha</taxon>
        <taxon>Hippoboscoidea</taxon>
        <taxon>Glossinidae</taxon>
        <taxon>Glossina</taxon>
    </lineage>
</organism>
<dbReference type="GO" id="GO:0005634">
    <property type="term" value="C:nucleus"/>
    <property type="evidence" value="ECO:0007669"/>
    <property type="project" value="UniProtKB-ARBA"/>
</dbReference>
<feature type="domain" description="C2H2-type" evidence="7">
    <location>
        <begin position="351"/>
        <end position="379"/>
    </location>
</feature>
<evidence type="ECO:0000256" key="5">
    <source>
        <dbReference type="PROSITE-ProRule" id="PRU00042"/>
    </source>
</evidence>
<dbReference type="SMART" id="SM00355">
    <property type="entry name" value="ZnF_C2H2"/>
    <property type="match status" value="7"/>
</dbReference>
<dbReference type="GO" id="GO:0000978">
    <property type="term" value="F:RNA polymerase II cis-regulatory region sequence-specific DNA binding"/>
    <property type="evidence" value="ECO:0007669"/>
    <property type="project" value="TreeGrafter"/>
</dbReference>
<dbReference type="GO" id="GO:0008270">
    <property type="term" value="F:zinc ion binding"/>
    <property type="evidence" value="ECO:0007669"/>
    <property type="project" value="UniProtKB-KW"/>
</dbReference>
<accession>A0A1A9VDA3</accession>
<keyword evidence="2" id="KW-0677">Repeat</keyword>
<protein>
    <recommendedName>
        <fullName evidence="7">C2H2-type domain-containing protein</fullName>
    </recommendedName>
</protein>
<dbReference type="AlphaFoldDB" id="A0A1A9VDA3"/>
<keyword evidence="9" id="KW-1185">Reference proteome</keyword>
<keyword evidence="3 5" id="KW-0863">Zinc-finger</keyword>
<dbReference type="VEuPathDB" id="VectorBase:GAUT033604"/>
<dbReference type="GO" id="GO:0010604">
    <property type="term" value="P:positive regulation of macromolecule metabolic process"/>
    <property type="evidence" value="ECO:0007669"/>
    <property type="project" value="UniProtKB-ARBA"/>
</dbReference>
<name>A0A1A9VDA3_GLOAU</name>
<evidence type="ECO:0000256" key="4">
    <source>
        <dbReference type="ARBA" id="ARBA00022833"/>
    </source>
</evidence>
<sequence>MVFYYKTSGNNMGKLQFCRICRTVRNLKYSLKELRQINKKQLLVAQGAEGRKNDRASKKLFRTTPLLGNICLDCDERLKIFHRLDDNVQDIDEDIEIDMVNSNNRSITGISITNRPRADSPVIVDDDDMLYSLFMQKMEQQKHLQQQQQQLVQERSKGAQCEETSIINGCRPAGDGSTSELVTALSEPIPASQVMIDKHGHRIVAIIDLEDGEDSLPSPAKALTQQQQIPLKESLIFQPNLNLGHTGVTDDGGNEIVFRKVEPESRTMAKKKNRRSYDGKQLRLVASLSLLSSDSEAESDNKMKAEKASEMAKQVPPGVSAVKPAFESTDCHATLADQEALTNHPPIHLIVKCPQCKLDFPKAQSLVHHMRYKHREYNGHVLMERPRAPQDSAMTIRLRYMQRSTFYECQLCGHINEVYKEHKEHILEKHAMESRCLKDPIMKQLKCPVCKVKCGAQYLSLCRHLLAAHQPSQYRTHLRELFQVSAFGWNTNRQKEVAQTARIYQFNKRKTFFFECKLCRKVVVGYLHHLRHLGQHRSNSPRRKDEKPKGNKKLQSSNKALIESKETLSKRKRRLNEVTETKKMTIVDQQKIQKNCKKTKLKRKEKEKQLNEHLKQLKIVKVRPPLKQVYLQIYTCGYCTQKFKGFRLYNLHLLEDHVHDEFHKCETCQKLFRTAKILENHSLQCLNNTQQKQKRKYIQVPCAKLDENCNNGCKRMKSAVTVNTKYKQQRKLRQHQQQHQVPKNNETYRQVEYNANSWLYDLLKLSERRTLNINNDDKNRTTALKYRSYPAIQCSYCLHLFANSQDFKQHVKFVHSHQRQDIRIKYQPIRQ</sequence>
<dbReference type="PANTHER" id="PTHR19818:SF139">
    <property type="entry name" value="PAIR-RULE PROTEIN ODD-PAIRED"/>
    <property type="match status" value="1"/>
</dbReference>
<feature type="domain" description="C2H2-type" evidence="7">
    <location>
        <begin position="792"/>
        <end position="820"/>
    </location>
</feature>
<evidence type="ECO:0000256" key="2">
    <source>
        <dbReference type="ARBA" id="ARBA00022737"/>
    </source>
</evidence>
<dbReference type="GO" id="GO:0000981">
    <property type="term" value="F:DNA-binding transcription factor activity, RNA polymerase II-specific"/>
    <property type="evidence" value="ECO:0007669"/>
    <property type="project" value="TreeGrafter"/>
</dbReference>
<dbReference type="PROSITE" id="PS50157">
    <property type="entry name" value="ZINC_FINGER_C2H2_2"/>
    <property type="match status" value="2"/>
</dbReference>
<dbReference type="InterPro" id="IPR013087">
    <property type="entry name" value="Znf_C2H2_type"/>
</dbReference>
<dbReference type="EnsemblMetazoa" id="GAUT033604-RA">
    <property type="protein sequence ID" value="GAUT033604-PA"/>
    <property type="gene ID" value="GAUT033604"/>
</dbReference>
<dbReference type="PROSITE" id="PS00028">
    <property type="entry name" value="ZINC_FINGER_C2H2_1"/>
    <property type="match status" value="3"/>
</dbReference>
<evidence type="ECO:0000256" key="6">
    <source>
        <dbReference type="SAM" id="MobiDB-lite"/>
    </source>
</evidence>
<reference evidence="8" key="1">
    <citation type="submission" date="2020-05" db="UniProtKB">
        <authorList>
            <consortium name="EnsemblMetazoa"/>
        </authorList>
    </citation>
    <scope>IDENTIFICATION</scope>
    <source>
        <strain evidence="8">TTRI</strain>
    </source>
</reference>
<dbReference type="STRING" id="7395.A0A1A9VDA3"/>
<keyword evidence="1" id="KW-0479">Metal-binding</keyword>